<dbReference type="InterPro" id="IPR008869">
    <property type="entry name" value="MlaC/ttg2D"/>
</dbReference>
<dbReference type="RefSeq" id="WP_038453211.1">
    <property type="nucleotide sequence ID" value="NZ_CP009043.1"/>
</dbReference>
<dbReference type="PANTHER" id="PTHR36573:SF1">
    <property type="entry name" value="INTERMEMBRANE PHOSPHOLIPID TRANSPORT SYSTEM BINDING PROTEIN MLAC"/>
    <property type="match status" value="1"/>
</dbReference>
<feature type="signal peptide" evidence="1">
    <location>
        <begin position="1"/>
        <end position="20"/>
    </location>
</feature>
<name>A0A076F7U4_9BACT</name>
<accession>A0A076F7U4</accession>
<evidence type="ECO:0000313" key="2">
    <source>
        <dbReference type="EMBL" id="AII14290.1"/>
    </source>
</evidence>
<dbReference type="STRING" id="1244531.CIG2463D_0425"/>
<gene>
    <name evidence="2" type="ORF">CIG1485E_0424</name>
</gene>
<sequence length="197" mass="22643">MKKLILFLSIFSLSFGLELASIEPVMKENLKTAISIVSDKSLNDMQKSNKLFDMFDSYFDYTLMAKLALSKHYKALNDEERAKFTKTFEARLKKSFTDKLSLYTNEQIVIKDATIPNPSRYFVNAAIISGADTYSLVFKFYKAKDNDFLIYDVDILGVSVIQTYRSQFDDLSGKVDFNEILKRLEVTNLPDDNKKAK</sequence>
<dbReference type="AlphaFoldDB" id="A0A076F7U4"/>
<keyword evidence="1" id="KW-0732">Signal</keyword>
<dbReference type="PANTHER" id="PTHR36573">
    <property type="entry name" value="INTERMEMBRANE PHOSPHOLIPID TRANSPORT SYSTEM BINDING PROTEIN MLAC"/>
    <property type="match status" value="1"/>
</dbReference>
<dbReference type="EMBL" id="CP009043">
    <property type="protein sequence ID" value="AII14290.1"/>
    <property type="molecule type" value="Genomic_DNA"/>
</dbReference>
<organism evidence="2 3">
    <name type="scientific">Campylobacter iguaniorum</name>
    <dbReference type="NCBI Taxonomy" id="1244531"/>
    <lineage>
        <taxon>Bacteria</taxon>
        <taxon>Pseudomonadati</taxon>
        <taxon>Campylobacterota</taxon>
        <taxon>Epsilonproteobacteria</taxon>
        <taxon>Campylobacterales</taxon>
        <taxon>Campylobacteraceae</taxon>
        <taxon>Campylobacter</taxon>
    </lineage>
</organism>
<dbReference type="PATRIC" id="fig|1244531.5.peg.432"/>
<keyword evidence="3" id="KW-1185">Reference proteome</keyword>
<evidence type="ECO:0000313" key="3">
    <source>
        <dbReference type="Proteomes" id="UP000028486"/>
    </source>
</evidence>
<protein>
    <submittedName>
        <fullName evidence="2">Lipid asymmetry ABC transporter MlaABCDEF, periplasmic component MlaC</fullName>
    </submittedName>
</protein>
<feature type="chain" id="PRO_5009743374" evidence="1">
    <location>
        <begin position="21"/>
        <end position="197"/>
    </location>
</feature>
<dbReference type="InterPro" id="IPR042245">
    <property type="entry name" value="Tgt2/MlaC_sf"/>
</dbReference>
<dbReference type="OrthoDB" id="9798905at2"/>
<dbReference type="Proteomes" id="UP000028486">
    <property type="component" value="Chromosome"/>
</dbReference>
<evidence type="ECO:0000256" key="1">
    <source>
        <dbReference type="SAM" id="SignalP"/>
    </source>
</evidence>
<reference evidence="3" key="1">
    <citation type="journal article" date="2014" name="Genome Announc.">
        <title>Complete Genome Sequence of Campylobacter iguaniorum Strain 1485ET, Isolated from a Bearded Dragon (Pogona vitticeps).</title>
        <authorList>
            <person name="Gilbert M.J."/>
            <person name="Miller W.G."/>
            <person name="Yee E."/>
            <person name="Kik M."/>
            <person name="Wagenaar J.A."/>
            <person name="Duim B."/>
        </authorList>
    </citation>
    <scope>NUCLEOTIDE SEQUENCE [LARGE SCALE GENOMIC DNA]</scope>
    <source>
        <strain evidence="3">1485E</strain>
    </source>
</reference>
<proteinExistence type="predicted"/>
<dbReference type="eggNOG" id="COG2854">
    <property type="taxonomic scope" value="Bacteria"/>
</dbReference>
<dbReference type="HOGENOM" id="CLU_094502_2_0_7"/>
<dbReference type="Gene3D" id="3.10.450.710">
    <property type="entry name" value="Tgt2/MlaC"/>
    <property type="match status" value="1"/>
</dbReference>
<dbReference type="Pfam" id="PF05494">
    <property type="entry name" value="MlaC"/>
    <property type="match status" value="1"/>
</dbReference>
<dbReference type="KEGG" id="caj:CIG1485E_0424"/>